<proteinExistence type="predicted"/>
<organism evidence="1 2">
    <name type="scientific">Dryococelus australis</name>
    <dbReference type="NCBI Taxonomy" id="614101"/>
    <lineage>
        <taxon>Eukaryota</taxon>
        <taxon>Metazoa</taxon>
        <taxon>Ecdysozoa</taxon>
        <taxon>Arthropoda</taxon>
        <taxon>Hexapoda</taxon>
        <taxon>Insecta</taxon>
        <taxon>Pterygota</taxon>
        <taxon>Neoptera</taxon>
        <taxon>Polyneoptera</taxon>
        <taxon>Phasmatodea</taxon>
        <taxon>Verophasmatodea</taxon>
        <taxon>Anareolatae</taxon>
        <taxon>Phasmatidae</taxon>
        <taxon>Eurycanthinae</taxon>
        <taxon>Dryococelus</taxon>
    </lineage>
</organism>
<sequence>MFVYTVCPRRLADIGHRPARTSQLRRGDVMGSSTSSVEVGVPPRDPLLIKLLLLVCGGRSEATFDLVASQPPFARRVSRLTSSPVCLSHLFDVCFGTSLSVQVRRERGGVYLIILYSHLFDVVLCTSLSVQVRRERGGVYLIILYSHLFDVVLCTSLSVQVRREGGGVYLIILYSRLFDVSASAHRRLYRCEESMVVCTSYYTATCLMCFGTSLSVQWLDCSPPKANRIRLPVGSRPDIRMWESCRAMPLVGGFSRGSPVPLALHSGAAPHSSRFTPISSQDSM</sequence>
<dbReference type="EMBL" id="JARBHB010000007">
    <property type="protein sequence ID" value="KAJ8880025.1"/>
    <property type="molecule type" value="Genomic_DNA"/>
</dbReference>
<dbReference type="Proteomes" id="UP001159363">
    <property type="component" value="Chromosome 6"/>
</dbReference>
<comment type="caution">
    <text evidence="1">The sequence shown here is derived from an EMBL/GenBank/DDBJ whole genome shotgun (WGS) entry which is preliminary data.</text>
</comment>
<evidence type="ECO:0000313" key="1">
    <source>
        <dbReference type="EMBL" id="KAJ8880025.1"/>
    </source>
</evidence>
<keyword evidence="2" id="KW-1185">Reference proteome</keyword>
<protein>
    <submittedName>
        <fullName evidence="1">Uncharacterized protein</fullName>
    </submittedName>
</protein>
<name>A0ABQ9H6U8_9NEOP</name>
<reference evidence="1 2" key="1">
    <citation type="submission" date="2023-02" db="EMBL/GenBank/DDBJ databases">
        <title>LHISI_Scaffold_Assembly.</title>
        <authorList>
            <person name="Stuart O.P."/>
            <person name="Cleave R."/>
            <person name="Magrath M.J.L."/>
            <person name="Mikheyev A.S."/>
        </authorList>
    </citation>
    <scope>NUCLEOTIDE SEQUENCE [LARGE SCALE GENOMIC DNA]</scope>
    <source>
        <strain evidence="1">Daus_M_001</strain>
        <tissue evidence="1">Leg muscle</tissue>
    </source>
</reference>
<evidence type="ECO:0000313" key="2">
    <source>
        <dbReference type="Proteomes" id="UP001159363"/>
    </source>
</evidence>
<accession>A0ABQ9H6U8</accession>
<gene>
    <name evidence="1" type="ORF">PR048_020647</name>
</gene>